<dbReference type="Gene3D" id="3.90.470.20">
    <property type="entry name" value="4'-phosphopantetheinyl transferase domain"/>
    <property type="match status" value="1"/>
</dbReference>
<sequence length="211" mass="22939">MLHTLLPCDVVVVEAEDGMWEGYLHPDEATSIARAFPGRRREFTAGRACARAALARLGVTPRPLLCDADRVPQWPPGTTGSITHCDGYCAAAVAWQAKVRGVGIDAEVLTPLGKEVELICSPAELQGGVQAGLPAAFVANVIFSAKESFYKCYYPLARQFLEFSDVEIIVIDDGCFEARLVNHSLPDMLGFRHCRGRFALHQGHVFAAVVL</sequence>
<dbReference type="UniPathway" id="UPA00017"/>
<dbReference type="InterPro" id="IPR008278">
    <property type="entry name" value="4-PPantetheinyl_Trfase_dom"/>
</dbReference>
<evidence type="ECO:0000313" key="16">
    <source>
        <dbReference type="EMBL" id="QEM80295.1"/>
    </source>
</evidence>
<dbReference type="RefSeq" id="WP_149282730.1">
    <property type="nucleotide sequence ID" value="NZ_CP038437.2"/>
</dbReference>
<dbReference type="SUPFAM" id="SSF56214">
    <property type="entry name" value="4'-phosphopantetheinyl transferase"/>
    <property type="match status" value="1"/>
</dbReference>
<dbReference type="KEGG" id="hbh:E4T21_01020"/>
<protein>
    <recommendedName>
        <fullName evidence="5">Enterobactin synthase component D</fullName>
    </recommendedName>
    <alternativeName>
        <fullName evidence="8">4'-phosphopantetheinyl transferase EntD</fullName>
    </alternativeName>
    <alternativeName>
        <fullName evidence="9">Enterochelin synthase D</fullName>
    </alternativeName>
</protein>
<comment type="catalytic activity">
    <reaction evidence="11">
        <text>apo-[peptidyl-carrier protein] + CoA = holo-[peptidyl-carrier protein] + adenosine 3',5'-bisphosphate + H(+)</text>
        <dbReference type="Rhea" id="RHEA:46228"/>
        <dbReference type="Rhea" id="RHEA-COMP:11479"/>
        <dbReference type="Rhea" id="RHEA-COMP:11480"/>
        <dbReference type="ChEBI" id="CHEBI:15378"/>
        <dbReference type="ChEBI" id="CHEBI:29999"/>
        <dbReference type="ChEBI" id="CHEBI:57287"/>
        <dbReference type="ChEBI" id="CHEBI:58343"/>
        <dbReference type="ChEBI" id="CHEBI:64479"/>
    </reaction>
</comment>
<feature type="domain" description="4'-phosphopantetheinyl transferase N-terminal" evidence="15">
    <location>
        <begin position="28"/>
        <end position="94"/>
    </location>
</feature>
<dbReference type="InterPro" id="IPR041354">
    <property type="entry name" value="4PPT_N"/>
</dbReference>
<evidence type="ECO:0000256" key="1">
    <source>
        <dbReference type="ARBA" id="ARBA00003937"/>
    </source>
</evidence>
<organism evidence="16 17">
    <name type="scientific">Halomonas binhaiensis</name>
    <dbReference type="NCBI Taxonomy" id="2562282"/>
    <lineage>
        <taxon>Bacteria</taxon>
        <taxon>Pseudomonadati</taxon>
        <taxon>Pseudomonadota</taxon>
        <taxon>Gammaproteobacteria</taxon>
        <taxon>Oceanospirillales</taxon>
        <taxon>Halomonadaceae</taxon>
        <taxon>Halomonas</taxon>
    </lineage>
</organism>
<dbReference type="PANTHER" id="PTHR38096">
    <property type="entry name" value="ENTEROBACTIN SYNTHASE COMPONENT D"/>
    <property type="match status" value="1"/>
</dbReference>
<dbReference type="GO" id="GO:0005886">
    <property type="term" value="C:plasma membrane"/>
    <property type="evidence" value="ECO:0007669"/>
    <property type="project" value="TreeGrafter"/>
</dbReference>
<keyword evidence="17" id="KW-1185">Reference proteome</keyword>
<feature type="domain" description="4'-phosphopantetheinyl transferase" evidence="14">
    <location>
        <begin position="101"/>
        <end position="184"/>
    </location>
</feature>
<dbReference type="Pfam" id="PF01648">
    <property type="entry name" value="ACPS"/>
    <property type="match status" value="1"/>
</dbReference>
<feature type="binding site" evidence="12">
    <location>
        <position position="151"/>
    </location>
    <ligand>
        <name>CoA</name>
        <dbReference type="ChEBI" id="CHEBI:57287"/>
    </ligand>
</feature>
<evidence type="ECO:0000256" key="9">
    <source>
        <dbReference type="ARBA" id="ARBA00031996"/>
    </source>
</evidence>
<feature type="binding site" evidence="13">
    <location>
        <position position="107"/>
    </location>
    <ligand>
        <name>Mg(2+)</name>
        <dbReference type="ChEBI" id="CHEBI:18420"/>
    </ligand>
</feature>
<dbReference type="AlphaFoldDB" id="A0A5C1NDF3"/>
<proteinExistence type="inferred from homology"/>
<dbReference type="GO" id="GO:0000287">
    <property type="term" value="F:magnesium ion binding"/>
    <property type="evidence" value="ECO:0007669"/>
    <property type="project" value="InterPro"/>
</dbReference>
<name>A0A5C1NDF3_9GAMM</name>
<evidence type="ECO:0000256" key="3">
    <source>
        <dbReference type="ARBA" id="ARBA00008342"/>
    </source>
</evidence>
<comment type="function">
    <text evidence="1">Involved in the biosynthesis of the siderophore enterobactin (enterochelin), which is a macrocyclic trimeric lactone of N-(2,3-dihydroxybenzoyl)-serine. The serine trilactone serves as a scaffolding for the three catechol functionalities that provide hexadentate coordination for the tightly ligated iron(2+) atoms. Plays an essential role in the assembly of the enterobactin by catalyzing the transfer of the 4'-phosphopantetheine (Ppant) moiety from coenzyme A to the apo-domains of both EntB (ArCP domain) and EntF (PCP domain) to yield their holo-forms which make them competent for the activation of 2,3-dihydroxybenzoate (DHB) and L-serine, respectively.</text>
</comment>
<comment type="subunit">
    <text evidence="4">EntB, EntD, EntE, and EntF form a multienzyme complex called enterobactin synthase.</text>
</comment>
<feature type="binding site" evidence="12">
    <location>
        <position position="105"/>
    </location>
    <ligand>
        <name>CoA</name>
        <dbReference type="ChEBI" id="CHEBI:57287"/>
    </ligand>
</feature>
<feature type="binding site" evidence="12">
    <location>
        <position position="147"/>
    </location>
    <ligand>
        <name>CoA</name>
        <dbReference type="ChEBI" id="CHEBI:57287"/>
    </ligand>
</feature>
<keyword evidence="13" id="KW-0479">Metal-binding</keyword>
<dbReference type="PRINTS" id="PR01399">
    <property type="entry name" value="ENTSNTHTASED"/>
</dbReference>
<evidence type="ECO:0000256" key="4">
    <source>
        <dbReference type="ARBA" id="ARBA00011503"/>
    </source>
</evidence>
<dbReference type="OrthoDB" id="8210607at2"/>
<evidence type="ECO:0000256" key="6">
    <source>
        <dbReference type="ARBA" id="ARBA00022679"/>
    </source>
</evidence>
<dbReference type="InterPro" id="IPR037143">
    <property type="entry name" value="4-PPantetheinyl_Trfase_dom_sf"/>
</dbReference>
<gene>
    <name evidence="16" type="ORF">E4T21_01020</name>
</gene>
<dbReference type="Proteomes" id="UP000324285">
    <property type="component" value="Chromosome"/>
</dbReference>
<feature type="binding site" evidence="12">
    <location>
        <position position="161"/>
    </location>
    <ligand>
        <name>CoA</name>
        <dbReference type="ChEBI" id="CHEBI:57287"/>
    </ligand>
</feature>
<comment type="similarity">
    <text evidence="3">Belongs to the P-Pant transferase superfamily. EntD family.</text>
</comment>
<feature type="binding site" evidence="13">
    <location>
        <position position="106"/>
    </location>
    <ligand>
        <name>Mg(2+)</name>
        <dbReference type="ChEBI" id="CHEBI:18420"/>
    </ligand>
</feature>
<comment type="pathway">
    <text evidence="2">Siderophore biosynthesis; enterobactin biosynthesis.</text>
</comment>
<dbReference type="PANTHER" id="PTHR38096:SF1">
    <property type="entry name" value="ENTEROBACTIN SYNTHASE COMPONENT D"/>
    <property type="match status" value="1"/>
</dbReference>
<feature type="binding site" evidence="12">
    <location>
        <begin position="83"/>
        <end position="84"/>
    </location>
    <ligand>
        <name>CoA</name>
        <dbReference type="ChEBI" id="CHEBI:57287"/>
    </ligand>
</feature>
<dbReference type="InterPro" id="IPR003542">
    <property type="entry name" value="Enbac_synth_compD-like"/>
</dbReference>
<dbReference type="GO" id="GO:0009366">
    <property type="term" value="C:enterobactin synthetase complex"/>
    <property type="evidence" value="ECO:0007669"/>
    <property type="project" value="InterPro"/>
</dbReference>
<evidence type="ECO:0000313" key="17">
    <source>
        <dbReference type="Proteomes" id="UP000324285"/>
    </source>
</evidence>
<comment type="catalytic activity">
    <reaction evidence="10">
        <text>apo-[aryl-carrier protein] + CoA = holo-[aryl-carrier protein] + adenosine 3',5'-bisphosphate + H(+)</text>
        <dbReference type="Rhea" id="RHEA:48404"/>
        <dbReference type="Rhea" id="RHEA-COMP:15903"/>
        <dbReference type="Rhea" id="RHEA-COMP:17557"/>
        <dbReference type="ChEBI" id="CHEBI:15378"/>
        <dbReference type="ChEBI" id="CHEBI:29999"/>
        <dbReference type="ChEBI" id="CHEBI:57287"/>
        <dbReference type="ChEBI" id="CHEBI:58343"/>
        <dbReference type="ChEBI" id="CHEBI:64479"/>
    </reaction>
</comment>
<feature type="binding site" evidence="12">
    <location>
        <position position="39"/>
    </location>
    <ligand>
        <name>CoA</name>
        <dbReference type="ChEBI" id="CHEBI:57287"/>
    </ligand>
</feature>
<evidence type="ECO:0000256" key="10">
    <source>
        <dbReference type="ARBA" id="ARBA00049176"/>
    </source>
</evidence>
<keyword evidence="6 16" id="KW-0808">Transferase</keyword>
<keyword evidence="7" id="KW-0259">Enterobactin biosynthesis</keyword>
<evidence type="ECO:0000256" key="12">
    <source>
        <dbReference type="PIRSR" id="PIRSR603542-1"/>
    </source>
</evidence>
<evidence type="ECO:0000256" key="11">
    <source>
        <dbReference type="ARBA" id="ARBA00049191"/>
    </source>
</evidence>
<evidence type="ECO:0000256" key="8">
    <source>
        <dbReference type="ARBA" id="ARBA00029894"/>
    </source>
</evidence>
<evidence type="ECO:0000256" key="13">
    <source>
        <dbReference type="PIRSR" id="PIRSR603542-2"/>
    </source>
</evidence>
<evidence type="ECO:0000259" key="15">
    <source>
        <dbReference type="Pfam" id="PF17837"/>
    </source>
</evidence>
<dbReference type="GO" id="GO:0008897">
    <property type="term" value="F:holo-[acyl-carrier-protein] synthase activity"/>
    <property type="evidence" value="ECO:0007669"/>
    <property type="project" value="InterPro"/>
</dbReference>
<evidence type="ECO:0000256" key="2">
    <source>
        <dbReference type="ARBA" id="ARBA00004993"/>
    </source>
</evidence>
<dbReference type="GO" id="GO:0009239">
    <property type="term" value="P:enterobactin biosynthetic process"/>
    <property type="evidence" value="ECO:0007669"/>
    <property type="project" value="UniProtKB-UniPathway"/>
</dbReference>
<evidence type="ECO:0000256" key="5">
    <source>
        <dbReference type="ARBA" id="ARBA00019087"/>
    </source>
</evidence>
<reference evidence="16" key="1">
    <citation type="submission" date="2021-02" db="EMBL/GenBank/DDBJ databases">
        <title>Strain Y2R2, a novel species of the genus Halomonas.</title>
        <authorList>
            <person name="Huang H."/>
        </authorList>
    </citation>
    <scope>NUCLEOTIDE SEQUENCE</scope>
    <source>
        <strain evidence="16">Y2R2</strain>
    </source>
</reference>
<evidence type="ECO:0000259" key="14">
    <source>
        <dbReference type="Pfam" id="PF01648"/>
    </source>
</evidence>
<comment type="cofactor">
    <cofactor evidence="13">
        <name>Mg(2+)</name>
        <dbReference type="ChEBI" id="CHEBI:18420"/>
    </cofactor>
</comment>
<feature type="binding site" evidence="12">
    <location>
        <position position="47"/>
    </location>
    <ligand>
        <name>CoA</name>
        <dbReference type="ChEBI" id="CHEBI:57287"/>
    </ligand>
</feature>
<dbReference type="EMBL" id="CP038437">
    <property type="protein sequence ID" value="QEM80295.1"/>
    <property type="molecule type" value="Genomic_DNA"/>
</dbReference>
<evidence type="ECO:0000256" key="7">
    <source>
        <dbReference type="ARBA" id="ARBA00023191"/>
    </source>
</evidence>
<accession>A0A5C1NDF3</accession>
<keyword evidence="13" id="KW-0460">Magnesium</keyword>
<feature type="binding site" evidence="13">
    <location>
        <position position="105"/>
    </location>
    <ligand>
        <name>Mg(2+)</name>
        <dbReference type="ChEBI" id="CHEBI:18420"/>
    </ligand>
</feature>
<dbReference type="Pfam" id="PF17837">
    <property type="entry name" value="4PPT_N"/>
    <property type="match status" value="1"/>
</dbReference>